<dbReference type="PANTHER" id="PTHR42648:SF11">
    <property type="entry name" value="TRANSPOSON TY4-P GAG-POL POLYPROTEIN"/>
    <property type="match status" value="1"/>
</dbReference>
<evidence type="ECO:0000256" key="1">
    <source>
        <dbReference type="ARBA" id="ARBA00022722"/>
    </source>
</evidence>
<evidence type="ECO:0000256" key="6">
    <source>
        <dbReference type="ARBA" id="ARBA00022908"/>
    </source>
</evidence>
<dbReference type="GO" id="GO:0015074">
    <property type="term" value="P:DNA integration"/>
    <property type="evidence" value="ECO:0007669"/>
    <property type="project" value="UniProtKB-KW"/>
</dbReference>
<dbReference type="SUPFAM" id="SSF53098">
    <property type="entry name" value="Ribonuclease H-like"/>
    <property type="match status" value="1"/>
</dbReference>
<dbReference type="AlphaFoldDB" id="A0A0A9YGW7"/>
<dbReference type="InterPro" id="IPR036397">
    <property type="entry name" value="RNaseH_sf"/>
</dbReference>
<keyword evidence="1" id="KW-0540">Nuclease</keyword>
<feature type="non-terminal residue" evidence="11">
    <location>
        <position position="143"/>
    </location>
</feature>
<dbReference type="GO" id="GO:0046872">
    <property type="term" value="F:metal ion binding"/>
    <property type="evidence" value="ECO:0007669"/>
    <property type="project" value="UniProtKB-KW"/>
</dbReference>
<keyword evidence="7" id="KW-0695">RNA-directed DNA polymerase</keyword>
<protein>
    <submittedName>
        <fullName evidence="11">Retrovirus-related Pol polyprotein from transposon TNT 1-94</fullName>
    </submittedName>
</protein>
<keyword evidence="8" id="KW-0808">Transferase</keyword>
<gene>
    <name evidence="11" type="primary">POLX_62</name>
    <name evidence="11" type="ORF">CM83_104617</name>
</gene>
<evidence type="ECO:0000313" key="11">
    <source>
        <dbReference type="EMBL" id="JAG32307.1"/>
    </source>
</evidence>
<keyword evidence="9" id="KW-0233">DNA recombination</keyword>
<organism evidence="11">
    <name type="scientific">Lygus hesperus</name>
    <name type="common">Western plant bug</name>
    <dbReference type="NCBI Taxonomy" id="30085"/>
    <lineage>
        <taxon>Eukaryota</taxon>
        <taxon>Metazoa</taxon>
        <taxon>Ecdysozoa</taxon>
        <taxon>Arthropoda</taxon>
        <taxon>Hexapoda</taxon>
        <taxon>Insecta</taxon>
        <taxon>Pterygota</taxon>
        <taxon>Neoptera</taxon>
        <taxon>Paraneoptera</taxon>
        <taxon>Hemiptera</taxon>
        <taxon>Heteroptera</taxon>
        <taxon>Panheteroptera</taxon>
        <taxon>Cimicomorpha</taxon>
        <taxon>Miridae</taxon>
        <taxon>Mirini</taxon>
        <taxon>Lygus</taxon>
    </lineage>
</organism>
<dbReference type="GO" id="GO:0004519">
    <property type="term" value="F:endonuclease activity"/>
    <property type="evidence" value="ECO:0007669"/>
    <property type="project" value="UniProtKB-KW"/>
</dbReference>
<dbReference type="InterPro" id="IPR039537">
    <property type="entry name" value="Retrotran_Ty1/copia-like"/>
</dbReference>
<dbReference type="GO" id="GO:0003676">
    <property type="term" value="F:nucleic acid binding"/>
    <property type="evidence" value="ECO:0007669"/>
    <property type="project" value="InterPro"/>
</dbReference>
<keyword evidence="6" id="KW-0229">DNA integration</keyword>
<name>A0A0A9YGW7_LYGHE</name>
<keyword evidence="3" id="KW-0255">Endonuclease</keyword>
<proteinExistence type="predicted"/>
<dbReference type="PANTHER" id="PTHR42648">
    <property type="entry name" value="TRANSPOSASE, PUTATIVE-RELATED"/>
    <property type="match status" value="1"/>
</dbReference>
<evidence type="ECO:0000256" key="2">
    <source>
        <dbReference type="ARBA" id="ARBA00022723"/>
    </source>
</evidence>
<dbReference type="InterPro" id="IPR012337">
    <property type="entry name" value="RNaseH-like_sf"/>
</dbReference>
<evidence type="ECO:0000256" key="3">
    <source>
        <dbReference type="ARBA" id="ARBA00022759"/>
    </source>
</evidence>
<dbReference type="InterPro" id="IPR025724">
    <property type="entry name" value="GAG-pre-integrase_dom"/>
</dbReference>
<evidence type="ECO:0000256" key="9">
    <source>
        <dbReference type="ARBA" id="ARBA00023172"/>
    </source>
</evidence>
<keyword evidence="8" id="KW-0239">DNA-directed DNA polymerase</keyword>
<dbReference type="Pfam" id="PF13976">
    <property type="entry name" value="gag_pre-integrs"/>
    <property type="match status" value="1"/>
</dbReference>
<keyword evidence="4" id="KW-0378">Hydrolase</keyword>
<dbReference type="GO" id="GO:0016787">
    <property type="term" value="F:hydrolase activity"/>
    <property type="evidence" value="ECO:0007669"/>
    <property type="project" value="UniProtKB-KW"/>
</dbReference>
<evidence type="ECO:0000256" key="8">
    <source>
        <dbReference type="ARBA" id="ARBA00022932"/>
    </source>
</evidence>
<sequence length="143" mass="16378">ENTSRAEQCHKASEDSKMNLWHRKLGHINEADMKRALQNETVRGLDFNSKDSLSDCETCIQAKLTKKPFPAKSSKLTELLQIVHSDVAGPFSVESHGGAKYFVTFTDEYSRFTKVCFMKNKNEVLQHFKNFKNEVETFTGKKI</sequence>
<reference evidence="11" key="2">
    <citation type="submission" date="2014-07" db="EMBL/GenBank/DDBJ databases">
        <authorList>
            <person name="Hull J."/>
        </authorList>
    </citation>
    <scope>NUCLEOTIDE SEQUENCE</scope>
</reference>
<accession>A0A0A9YGW7</accession>
<feature type="domain" description="GAG-pre-integrase" evidence="10">
    <location>
        <begin position="5"/>
        <end position="63"/>
    </location>
</feature>
<dbReference type="GO" id="GO:0006310">
    <property type="term" value="P:DNA recombination"/>
    <property type="evidence" value="ECO:0007669"/>
    <property type="project" value="UniProtKB-KW"/>
</dbReference>
<evidence type="ECO:0000256" key="4">
    <source>
        <dbReference type="ARBA" id="ARBA00022801"/>
    </source>
</evidence>
<dbReference type="EMBL" id="GBHO01011297">
    <property type="protein sequence ID" value="JAG32307.1"/>
    <property type="molecule type" value="Transcribed_RNA"/>
</dbReference>
<evidence type="ECO:0000256" key="7">
    <source>
        <dbReference type="ARBA" id="ARBA00022918"/>
    </source>
</evidence>
<feature type="non-terminal residue" evidence="11">
    <location>
        <position position="1"/>
    </location>
</feature>
<dbReference type="GO" id="GO:0003887">
    <property type="term" value="F:DNA-directed DNA polymerase activity"/>
    <property type="evidence" value="ECO:0007669"/>
    <property type="project" value="UniProtKB-KW"/>
</dbReference>
<evidence type="ECO:0000256" key="5">
    <source>
        <dbReference type="ARBA" id="ARBA00022842"/>
    </source>
</evidence>
<keyword evidence="2" id="KW-0479">Metal-binding</keyword>
<reference evidence="11" key="1">
    <citation type="journal article" date="2014" name="PLoS ONE">
        <title>Transcriptome-Based Identification of ABC Transporters in the Western Tarnished Plant Bug Lygus hesperus.</title>
        <authorList>
            <person name="Hull J.J."/>
            <person name="Chaney K."/>
            <person name="Geib S.M."/>
            <person name="Fabrick J.A."/>
            <person name="Brent C.S."/>
            <person name="Walsh D."/>
            <person name="Lavine L.C."/>
        </authorList>
    </citation>
    <scope>NUCLEOTIDE SEQUENCE</scope>
</reference>
<dbReference type="GO" id="GO:0003964">
    <property type="term" value="F:RNA-directed DNA polymerase activity"/>
    <property type="evidence" value="ECO:0007669"/>
    <property type="project" value="UniProtKB-KW"/>
</dbReference>
<dbReference type="Gene3D" id="3.30.420.10">
    <property type="entry name" value="Ribonuclease H-like superfamily/Ribonuclease H"/>
    <property type="match status" value="1"/>
</dbReference>
<keyword evidence="5" id="KW-0460">Magnesium</keyword>
<keyword evidence="8" id="KW-0548">Nucleotidyltransferase</keyword>
<evidence type="ECO:0000259" key="10">
    <source>
        <dbReference type="Pfam" id="PF13976"/>
    </source>
</evidence>